<accession>A0A8C9DSQ4</accession>
<name>A0A8C9DSQ4_PROSS</name>
<reference evidence="8" key="1">
    <citation type="submission" date="2025-08" db="UniProtKB">
        <authorList>
            <consortium name="Ensembl"/>
        </authorList>
    </citation>
    <scope>IDENTIFICATION</scope>
</reference>
<dbReference type="GO" id="GO:0003937">
    <property type="term" value="F:IMP cyclohydrolase activity"/>
    <property type="evidence" value="ECO:0007669"/>
    <property type="project" value="UniProtKB-EC"/>
</dbReference>
<feature type="domain" description="MGS-like" evidence="7">
    <location>
        <begin position="16"/>
        <end position="97"/>
    </location>
</feature>
<dbReference type="GO" id="GO:0006189">
    <property type="term" value="P:'de novo' IMP biosynthetic process"/>
    <property type="evidence" value="ECO:0007669"/>
    <property type="project" value="TreeGrafter"/>
</dbReference>
<dbReference type="GeneTree" id="ENSGT00390000004553"/>
<dbReference type="InterPro" id="IPR011607">
    <property type="entry name" value="MGS-like_dom"/>
</dbReference>
<comment type="catalytic activity">
    <reaction evidence="1">
        <text>10-formyldihydrofolate + 5-amino-1-(5-phospho-beta-D-ribosyl)imidazole-4-carboxamide = 5-formamido-1-(5-phospho-D-ribosyl)imidazole-4-carboxamide + 7,8-dihydrofolate</text>
        <dbReference type="Rhea" id="RHEA:59144"/>
        <dbReference type="ChEBI" id="CHEBI:57451"/>
        <dbReference type="ChEBI" id="CHEBI:57452"/>
        <dbReference type="ChEBI" id="CHEBI:58467"/>
        <dbReference type="ChEBI" id="CHEBI:58475"/>
    </reaction>
    <physiologicalReaction direction="left-to-right" evidence="1">
        <dbReference type="Rhea" id="RHEA:59145"/>
    </physiologicalReaction>
</comment>
<comment type="catalytic activity">
    <reaction evidence="6">
        <text>IMP + H2O = 5-formamido-1-(5-phospho-D-ribosyl)imidazole-4-carboxamide</text>
        <dbReference type="Rhea" id="RHEA:18445"/>
        <dbReference type="ChEBI" id="CHEBI:15377"/>
        <dbReference type="ChEBI" id="CHEBI:58053"/>
        <dbReference type="ChEBI" id="CHEBI:58467"/>
        <dbReference type="EC" id="3.5.4.10"/>
    </reaction>
    <physiologicalReaction direction="right-to-left" evidence="6">
        <dbReference type="Rhea" id="RHEA:18447"/>
    </physiologicalReaction>
</comment>
<organism evidence="8 9">
    <name type="scientific">Prolemur simus</name>
    <name type="common">Greater bamboo lemur</name>
    <name type="synonym">Hapalemur simus</name>
    <dbReference type="NCBI Taxonomy" id="1328070"/>
    <lineage>
        <taxon>Eukaryota</taxon>
        <taxon>Metazoa</taxon>
        <taxon>Chordata</taxon>
        <taxon>Craniata</taxon>
        <taxon>Vertebrata</taxon>
        <taxon>Euteleostomi</taxon>
        <taxon>Mammalia</taxon>
        <taxon>Eutheria</taxon>
        <taxon>Euarchontoglires</taxon>
        <taxon>Primates</taxon>
        <taxon>Strepsirrhini</taxon>
        <taxon>Lemuriformes</taxon>
        <taxon>Lemuridae</taxon>
        <taxon>Prolemur</taxon>
    </lineage>
</organism>
<evidence type="ECO:0000256" key="3">
    <source>
        <dbReference type="ARBA" id="ARBA00032307"/>
    </source>
</evidence>
<keyword evidence="9" id="KW-1185">Reference proteome</keyword>
<dbReference type="Ensembl" id="ENSPSMT00000035496.1">
    <property type="protein sequence ID" value="ENSPSMP00000030761.1"/>
    <property type="gene ID" value="ENSPSMG00000021355.1"/>
</dbReference>
<dbReference type="GO" id="GO:0005829">
    <property type="term" value="C:cytosol"/>
    <property type="evidence" value="ECO:0007669"/>
    <property type="project" value="TreeGrafter"/>
</dbReference>
<dbReference type="Proteomes" id="UP000694414">
    <property type="component" value="Unplaced"/>
</dbReference>
<evidence type="ECO:0000256" key="2">
    <source>
        <dbReference type="ARBA" id="ARBA00017905"/>
    </source>
</evidence>
<evidence type="ECO:0000256" key="6">
    <source>
        <dbReference type="ARBA" id="ARBA00048341"/>
    </source>
</evidence>
<evidence type="ECO:0000256" key="5">
    <source>
        <dbReference type="ARBA" id="ARBA00047515"/>
    </source>
</evidence>
<evidence type="ECO:0000313" key="8">
    <source>
        <dbReference type="Ensembl" id="ENSPSMP00000030761.1"/>
    </source>
</evidence>
<evidence type="ECO:0000259" key="7">
    <source>
        <dbReference type="SMART" id="SM00851"/>
    </source>
</evidence>
<evidence type="ECO:0000313" key="9">
    <source>
        <dbReference type="Proteomes" id="UP000694414"/>
    </source>
</evidence>
<dbReference type="InterPro" id="IPR036914">
    <property type="entry name" value="MGS-like_dom_sf"/>
</dbReference>
<dbReference type="GO" id="GO:0004643">
    <property type="term" value="F:phosphoribosylaminoimidazolecarboxamide formyltransferase activity"/>
    <property type="evidence" value="ECO:0007669"/>
    <property type="project" value="UniProtKB-EC"/>
</dbReference>
<dbReference type="InterPro" id="IPR002695">
    <property type="entry name" value="PurH-like"/>
</dbReference>
<comment type="catalytic activity">
    <reaction evidence="5">
        <text>(6R)-10-formyltetrahydrofolate + 5-amino-1-(5-phospho-beta-D-ribosyl)imidazole-4-carboxamide = 5-formamido-1-(5-phospho-D-ribosyl)imidazole-4-carboxamide + (6S)-5,6,7,8-tetrahydrofolate</text>
        <dbReference type="Rhea" id="RHEA:22192"/>
        <dbReference type="ChEBI" id="CHEBI:57453"/>
        <dbReference type="ChEBI" id="CHEBI:58467"/>
        <dbReference type="ChEBI" id="CHEBI:58475"/>
        <dbReference type="ChEBI" id="CHEBI:195366"/>
        <dbReference type="EC" id="2.1.2.3"/>
    </reaction>
    <physiologicalReaction direction="left-to-right" evidence="5">
        <dbReference type="Rhea" id="RHEA:22193"/>
    </physiologicalReaction>
</comment>
<dbReference type="AlphaFoldDB" id="A0A8C9DSQ4"/>
<sequence>MPPDQLTLFSVSDKTGLVEFARKLTSLGLNLIASRGIAKALRDARLALRDVSELRGFPEMLGGCLKSLHSAVHDSNDYLPCLSVKLPKIQSYIFSPTH</sequence>
<dbReference type="Gene3D" id="3.40.50.1380">
    <property type="entry name" value="Methylglyoxal synthase-like domain"/>
    <property type="match status" value="1"/>
</dbReference>
<dbReference type="Pfam" id="PF02142">
    <property type="entry name" value="MGS"/>
    <property type="match status" value="1"/>
</dbReference>
<reference evidence="8" key="2">
    <citation type="submission" date="2025-09" db="UniProtKB">
        <authorList>
            <consortium name="Ensembl"/>
        </authorList>
    </citation>
    <scope>IDENTIFICATION</scope>
</reference>
<evidence type="ECO:0000256" key="1">
    <source>
        <dbReference type="ARBA" id="ARBA00000945"/>
    </source>
</evidence>
<protein>
    <recommendedName>
        <fullName evidence="2">Bifunctional purine biosynthesis protein ATIC</fullName>
    </recommendedName>
    <alternativeName>
        <fullName evidence="3">AICAR transformylase/inosine monophosphate cyclohydrolase</fullName>
    </alternativeName>
</protein>
<dbReference type="PANTHER" id="PTHR11692:SF0">
    <property type="entry name" value="BIFUNCTIONAL PURINE BIOSYNTHESIS PROTEIN ATIC"/>
    <property type="match status" value="1"/>
</dbReference>
<dbReference type="SMART" id="SM00851">
    <property type="entry name" value="MGS"/>
    <property type="match status" value="1"/>
</dbReference>
<evidence type="ECO:0000256" key="4">
    <source>
        <dbReference type="ARBA" id="ARBA00046691"/>
    </source>
</evidence>
<dbReference type="PANTHER" id="PTHR11692">
    <property type="entry name" value="BIFUNCTIONAL PURINE BIOSYNTHESIS PROTEIN PURH"/>
    <property type="match status" value="1"/>
</dbReference>
<proteinExistence type="predicted"/>
<comment type="subunit">
    <text evidence="4">Homodimer. Associates with internalized INSR complexes on Golgi/endosomal membranes. Interacts with INSR; ATIC together with PRKAA2/AMPK2 and HACD3/PTPLAD1 is proposed to be part of a signaling network regulating INSR autophosphorylation and endocytosis.</text>
</comment>
<dbReference type="SUPFAM" id="SSF52335">
    <property type="entry name" value="Methylglyoxal synthase-like"/>
    <property type="match status" value="1"/>
</dbReference>